<gene>
    <name evidence="1" type="ORF">PHLGIDRAFT_130053</name>
</gene>
<evidence type="ECO:0000313" key="2">
    <source>
        <dbReference type="Proteomes" id="UP000053257"/>
    </source>
</evidence>
<dbReference type="STRING" id="745531.A0A0C3PDW0"/>
<evidence type="ECO:0000313" key="1">
    <source>
        <dbReference type="EMBL" id="KIP03563.1"/>
    </source>
</evidence>
<keyword evidence="2" id="KW-1185">Reference proteome</keyword>
<dbReference type="EMBL" id="KN840609">
    <property type="protein sequence ID" value="KIP03563.1"/>
    <property type="molecule type" value="Genomic_DNA"/>
</dbReference>
<protein>
    <submittedName>
        <fullName evidence="1">Uncharacterized protein</fullName>
    </submittedName>
</protein>
<accession>A0A0C3PDW0</accession>
<organism evidence="1 2">
    <name type="scientific">Phlebiopsis gigantea (strain 11061_1 CR5-6)</name>
    <name type="common">White-rot fungus</name>
    <name type="synonym">Peniophora gigantea</name>
    <dbReference type="NCBI Taxonomy" id="745531"/>
    <lineage>
        <taxon>Eukaryota</taxon>
        <taxon>Fungi</taxon>
        <taxon>Dikarya</taxon>
        <taxon>Basidiomycota</taxon>
        <taxon>Agaricomycotina</taxon>
        <taxon>Agaricomycetes</taxon>
        <taxon>Polyporales</taxon>
        <taxon>Phanerochaetaceae</taxon>
        <taxon>Phlebiopsis</taxon>
    </lineage>
</organism>
<dbReference type="OrthoDB" id="3058840at2759"/>
<name>A0A0C3PDW0_PHLG1</name>
<sequence>MSSIRHPRHNYRKTNGFIDPTAQEISEVAAISAPQVASTAQSAAEKTHPGIRDLVSVHRATEDMLEIKGSYFPGLEAMQDFVEKPESYESVRAHVKQLETQHEQEVAQLLDLQTRDYLLSRVDAYHTADSGVDLPEVDMLLDFQTHPGTPELSAMESEYETYRYLHLRALAGWTKRRDELRTKEDSERKERDARFPQSIAEFNTLSSKDVQVRVARFLLATSAEKERMCGQFGWAYRQVKPLEGDFERNADADADALSEFNVVFQADVRRCVREGEARDPRRTTS</sequence>
<dbReference type="AlphaFoldDB" id="A0A0C3PDW0"/>
<reference evidence="1 2" key="1">
    <citation type="journal article" date="2014" name="PLoS Genet.">
        <title>Analysis of the Phlebiopsis gigantea genome, transcriptome and secretome provides insight into its pioneer colonization strategies of wood.</title>
        <authorList>
            <person name="Hori C."/>
            <person name="Ishida T."/>
            <person name="Igarashi K."/>
            <person name="Samejima M."/>
            <person name="Suzuki H."/>
            <person name="Master E."/>
            <person name="Ferreira P."/>
            <person name="Ruiz-Duenas F.J."/>
            <person name="Held B."/>
            <person name="Canessa P."/>
            <person name="Larrondo L.F."/>
            <person name="Schmoll M."/>
            <person name="Druzhinina I.S."/>
            <person name="Kubicek C.P."/>
            <person name="Gaskell J.A."/>
            <person name="Kersten P."/>
            <person name="St John F."/>
            <person name="Glasner J."/>
            <person name="Sabat G."/>
            <person name="Splinter BonDurant S."/>
            <person name="Syed K."/>
            <person name="Yadav J."/>
            <person name="Mgbeahuruike A.C."/>
            <person name="Kovalchuk A."/>
            <person name="Asiegbu F.O."/>
            <person name="Lackner G."/>
            <person name="Hoffmeister D."/>
            <person name="Rencoret J."/>
            <person name="Gutierrez A."/>
            <person name="Sun H."/>
            <person name="Lindquist E."/>
            <person name="Barry K."/>
            <person name="Riley R."/>
            <person name="Grigoriev I.V."/>
            <person name="Henrissat B."/>
            <person name="Kues U."/>
            <person name="Berka R.M."/>
            <person name="Martinez A.T."/>
            <person name="Covert S.F."/>
            <person name="Blanchette R.A."/>
            <person name="Cullen D."/>
        </authorList>
    </citation>
    <scope>NUCLEOTIDE SEQUENCE [LARGE SCALE GENOMIC DNA]</scope>
    <source>
        <strain evidence="1 2">11061_1 CR5-6</strain>
    </source>
</reference>
<dbReference type="Proteomes" id="UP000053257">
    <property type="component" value="Unassembled WGS sequence"/>
</dbReference>
<dbReference type="HOGENOM" id="CLU_085136_0_0_1"/>
<proteinExistence type="predicted"/>